<proteinExistence type="predicted"/>
<evidence type="ECO:0000313" key="2">
    <source>
        <dbReference type="EMBL" id="SEJ98998.1"/>
    </source>
</evidence>
<dbReference type="EMBL" id="FNYY01000016">
    <property type="protein sequence ID" value="SEJ98998.1"/>
    <property type="molecule type" value="Genomic_DNA"/>
</dbReference>
<accession>A0A975WD84</accession>
<reference evidence="2 3" key="1">
    <citation type="submission" date="2016-10" db="EMBL/GenBank/DDBJ databases">
        <authorList>
            <person name="Varghese N."/>
            <person name="Submissions S."/>
        </authorList>
    </citation>
    <scope>NUCLEOTIDE SEQUENCE [LARGE SCALE GENOMIC DNA]</scope>
    <source>
        <strain evidence="2 3">FF3</strain>
    </source>
</reference>
<dbReference type="Proteomes" id="UP000182932">
    <property type="component" value="Unassembled WGS sequence"/>
</dbReference>
<evidence type="ECO:0000313" key="3">
    <source>
        <dbReference type="Proteomes" id="UP000182932"/>
    </source>
</evidence>
<feature type="compositionally biased region" description="Gly residues" evidence="1">
    <location>
        <begin position="229"/>
        <end position="289"/>
    </location>
</feature>
<feature type="non-terminal residue" evidence="2">
    <location>
        <position position="289"/>
    </location>
</feature>
<organism evidence="2 3">
    <name type="scientific">Marinovum algicola</name>
    <dbReference type="NCBI Taxonomy" id="42444"/>
    <lineage>
        <taxon>Bacteria</taxon>
        <taxon>Pseudomonadati</taxon>
        <taxon>Pseudomonadota</taxon>
        <taxon>Alphaproteobacteria</taxon>
        <taxon>Rhodobacterales</taxon>
        <taxon>Roseobacteraceae</taxon>
        <taxon>Marinovum</taxon>
    </lineage>
</organism>
<feature type="region of interest" description="Disordered" evidence="1">
    <location>
        <begin position="1"/>
        <end position="114"/>
    </location>
</feature>
<feature type="compositionally biased region" description="Gly residues" evidence="1">
    <location>
        <begin position="19"/>
        <end position="94"/>
    </location>
</feature>
<sequence length="289" mass="26666">MTDINDPGDTIYEFDPSGGTKGSGTGGSGTGGSGSGGSKGSGSGGSGSGGSGSGGSKGSGSGGSGSGGSGSGGSKGSGSGGSGSGGSKGTGGSGNDKASTTKAYHNGGVEGDGYSEWYDANMADEFKTEDSAPESFVLDLSDAGAAFVLNVTTSEDGTQMGSVEFQDADGNPVAWGHFGNVSEIILPDDPTSYFYTESDFEFIGEHGEGKPPEVSLDAYLSVAEEGDETGGTKGSGTAGSGTGGSKGSGSGGSKGSGSGGSGSGGSGSGGSKDSGSGGSGSGGSGSGGS</sequence>
<dbReference type="GeneID" id="80821458"/>
<dbReference type="RefSeq" id="WP_211568959.1">
    <property type="nucleotide sequence ID" value="NZ_FNYY01000016.1"/>
</dbReference>
<dbReference type="AlphaFoldDB" id="A0A975WD84"/>
<comment type="caution">
    <text evidence="2">The sequence shown here is derived from an EMBL/GenBank/DDBJ whole genome shotgun (WGS) entry which is preliminary data.</text>
</comment>
<name>A0A975WD84_9RHOB</name>
<feature type="region of interest" description="Disordered" evidence="1">
    <location>
        <begin position="203"/>
        <end position="289"/>
    </location>
</feature>
<evidence type="ECO:0000256" key="1">
    <source>
        <dbReference type="SAM" id="MobiDB-lite"/>
    </source>
</evidence>
<gene>
    <name evidence="2" type="ORF">SAMN04487940_116108</name>
</gene>
<keyword evidence="3" id="KW-1185">Reference proteome</keyword>
<protein>
    <submittedName>
        <fullName evidence="2">Uncharacterized protein</fullName>
    </submittedName>
</protein>